<dbReference type="GO" id="GO:0005654">
    <property type="term" value="C:nucleoplasm"/>
    <property type="evidence" value="ECO:0007669"/>
    <property type="project" value="TreeGrafter"/>
</dbReference>
<comment type="subcellular location">
    <subcellularLocation>
        <location evidence="1">Nucleus</location>
    </subcellularLocation>
</comment>
<dbReference type="PANTHER" id="PTHR12200">
    <property type="entry name" value="INTERFERON-INDUCIBLE PROTEIN AIM2 FAMILY MEMBER"/>
    <property type="match status" value="1"/>
</dbReference>
<organism evidence="7 8">
    <name type="scientific">Tupaia chinensis</name>
    <name type="common">Chinese tree shrew</name>
    <name type="synonym">Tupaia belangeri chinensis</name>
    <dbReference type="NCBI Taxonomy" id="246437"/>
    <lineage>
        <taxon>Eukaryota</taxon>
        <taxon>Metazoa</taxon>
        <taxon>Chordata</taxon>
        <taxon>Craniata</taxon>
        <taxon>Vertebrata</taxon>
        <taxon>Euteleostomi</taxon>
        <taxon>Mammalia</taxon>
        <taxon>Eutheria</taxon>
        <taxon>Euarchontoglires</taxon>
        <taxon>Scandentia</taxon>
        <taxon>Tupaiidae</taxon>
        <taxon>Tupaia</taxon>
    </lineage>
</organism>
<feature type="domain" description="HIN-200" evidence="6">
    <location>
        <begin position="139"/>
        <end position="337"/>
    </location>
</feature>
<reference evidence="8" key="1">
    <citation type="submission" date="2012-07" db="EMBL/GenBank/DDBJ databases">
        <title>Genome of the Chinese tree shrew, a rising model animal genetically related to primates.</title>
        <authorList>
            <person name="Zhang G."/>
            <person name="Fan Y."/>
            <person name="Yao Y."/>
            <person name="Huang Z."/>
        </authorList>
    </citation>
    <scope>NUCLEOTIDE SEQUENCE [LARGE SCALE GENOMIC DNA]</scope>
</reference>
<dbReference type="Gene3D" id="1.10.533.10">
    <property type="entry name" value="Death Domain, Fas"/>
    <property type="match status" value="1"/>
</dbReference>
<dbReference type="InterPro" id="IPR040205">
    <property type="entry name" value="HIN-200"/>
</dbReference>
<dbReference type="FunFam" id="2.40.50.140:FF:000105">
    <property type="entry name" value="Myeloid cell nuclear differentiation antigen"/>
    <property type="match status" value="1"/>
</dbReference>
<reference evidence="8" key="2">
    <citation type="journal article" date="2013" name="Nat. Commun.">
        <title>Genome of the Chinese tree shrew.</title>
        <authorList>
            <person name="Fan Y."/>
            <person name="Huang Z.Y."/>
            <person name="Cao C.C."/>
            <person name="Chen C.S."/>
            <person name="Chen Y.X."/>
            <person name="Fan D.D."/>
            <person name="He J."/>
            <person name="Hou H.L."/>
            <person name="Hu L."/>
            <person name="Hu X.T."/>
            <person name="Jiang X.T."/>
            <person name="Lai R."/>
            <person name="Lang Y.S."/>
            <person name="Liang B."/>
            <person name="Liao S.G."/>
            <person name="Mu D."/>
            <person name="Ma Y.Y."/>
            <person name="Niu Y.Y."/>
            <person name="Sun X.Q."/>
            <person name="Xia J.Q."/>
            <person name="Xiao J."/>
            <person name="Xiong Z.Q."/>
            <person name="Xu L."/>
            <person name="Yang L."/>
            <person name="Zhang Y."/>
            <person name="Zhao W."/>
            <person name="Zhao X.D."/>
            <person name="Zheng Y.T."/>
            <person name="Zhou J.M."/>
            <person name="Zhu Y.B."/>
            <person name="Zhang G.J."/>
            <person name="Wang J."/>
            <person name="Yao Y.G."/>
        </authorList>
    </citation>
    <scope>NUCLEOTIDE SEQUENCE [LARGE SCALE GENOMIC DNA]</scope>
</reference>
<dbReference type="CDD" id="cd08305">
    <property type="entry name" value="Pyrin"/>
    <property type="match status" value="1"/>
</dbReference>
<dbReference type="AlphaFoldDB" id="L9JBB6"/>
<dbReference type="InterPro" id="IPR004021">
    <property type="entry name" value="HIN200/IF120x"/>
</dbReference>
<dbReference type="EMBL" id="KB321090">
    <property type="protein sequence ID" value="ELW47846.1"/>
    <property type="molecule type" value="Genomic_DNA"/>
</dbReference>
<dbReference type="Pfam" id="PF02758">
    <property type="entry name" value="PYRIN"/>
    <property type="match status" value="1"/>
</dbReference>
<evidence type="ECO:0000256" key="4">
    <source>
        <dbReference type="SAM" id="MobiDB-lite"/>
    </source>
</evidence>
<protein>
    <submittedName>
        <fullName evidence="7">Myeloid cell nuclear differentiation antigen</fullName>
    </submittedName>
</protein>
<feature type="region of interest" description="Disordered" evidence="4">
    <location>
        <begin position="344"/>
        <end position="364"/>
    </location>
</feature>
<dbReference type="Proteomes" id="UP000011518">
    <property type="component" value="Unassembled WGS sequence"/>
</dbReference>
<evidence type="ECO:0000259" key="5">
    <source>
        <dbReference type="PROSITE" id="PS50824"/>
    </source>
</evidence>
<evidence type="ECO:0000256" key="2">
    <source>
        <dbReference type="ARBA" id="ARBA00008647"/>
    </source>
</evidence>
<dbReference type="PROSITE" id="PS50824">
    <property type="entry name" value="DAPIN"/>
    <property type="match status" value="1"/>
</dbReference>
<dbReference type="SUPFAM" id="SSF159141">
    <property type="entry name" value="HIN-2000 domain-like"/>
    <property type="match status" value="2"/>
</dbReference>
<feature type="compositionally biased region" description="Basic and acidic residues" evidence="4">
    <location>
        <begin position="95"/>
        <end position="107"/>
    </location>
</feature>
<dbReference type="PROSITE" id="PS50834">
    <property type="entry name" value="HIN_200"/>
    <property type="match status" value="1"/>
</dbReference>
<proteinExistence type="inferred from homology"/>
<accession>L9JBB6</accession>
<dbReference type="PANTHER" id="PTHR12200:SF25">
    <property type="entry name" value="PYRIN AND HIN DOMAIN-CONTAINING PROTEIN 1"/>
    <property type="match status" value="1"/>
</dbReference>
<name>L9JBB6_TUPCH</name>
<dbReference type="GO" id="GO:0003690">
    <property type="term" value="F:double-stranded DNA binding"/>
    <property type="evidence" value="ECO:0007669"/>
    <property type="project" value="TreeGrafter"/>
</dbReference>
<gene>
    <name evidence="7" type="ORF">TREES_T100009442</name>
</gene>
<feature type="compositionally biased region" description="Basic and acidic residues" evidence="4">
    <location>
        <begin position="355"/>
        <end position="364"/>
    </location>
</feature>
<dbReference type="InterPro" id="IPR012340">
    <property type="entry name" value="NA-bd_OB-fold"/>
</dbReference>
<feature type="domain" description="Pyrin" evidence="5">
    <location>
        <begin position="1"/>
        <end position="88"/>
    </location>
</feature>
<evidence type="ECO:0000313" key="7">
    <source>
        <dbReference type="EMBL" id="ELW47846.1"/>
    </source>
</evidence>
<keyword evidence="8" id="KW-1185">Reference proteome</keyword>
<dbReference type="GO" id="GO:0005829">
    <property type="term" value="C:cytosol"/>
    <property type="evidence" value="ECO:0007669"/>
    <property type="project" value="TreeGrafter"/>
</dbReference>
<dbReference type="GO" id="GO:0005730">
    <property type="term" value="C:nucleolus"/>
    <property type="evidence" value="ECO:0007669"/>
    <property type="project" value="TreeGrafter"/>
</dbReference>
<dbReference type="FunFam" id="2.40.50.140:FF:000101">
    <property type="entry name" value="Myeloid cell nuclear differentiation antigen"/>
    <property type="match status" value="1"/>
</dbReference>
<dbReference type="FunCoup" id="L9JBB6">
    <property type="interactions" value="11"/>
</dbReference>
<dbReference type="GO" id="GO:0002218">
    <property type="term" value="P:activation of innate immune response"/>
    <property type="evidence" value="ECO:0007669"/>
    <property type="project" value="InterPro"/>
</dbReference>
<keyword evidence="3" id="KW-0539">Nucleus</keyword>
<feature type="region of interest" description="Disordered" evidence="4">
    <location>
        <begin position="93"/>
        <end position="146"/>
    </location>
</feature>
<dbReference type="InParanoid" id="L9JBB6"/>
<dbReference type="STRING" id="246437.L9JBB6"/>
<dbReference type="SMART" id="SM01289">
    <property type="entry name" value="PYRIN"/>
    <property type="match status" value="1"/>
</dbReference>
<comment type="similarity">
    <text evidence="2">Belongs to the HIN-200 family.</text>
</comment>
<dbReference type="Pfam" id="PF02760">
    <property type="entry name" value="HIN"/>
    <property type="match status" value="1"/>
</dbReference>
<evidence type="ECO:0000313" key="8">
    <source>
        <dbReference type="Proteomes" id="UP000011518"/>
    </source>
</evidence>
<dbReference type="GO" id="GO:0035458">
    <property type="term" value="P:cellular response to interferon-beta"/>
    <property type="evidence" value="ECO:0007669"/>
    <property type="project" value="InterPro"/>
</dbReference>
<dbReference type="FunFam" id="1.10.533.10:FF:000011">
    <property type="entry name" value="Myeloid cell nuclear differentiation antigen"/>
    <property type="match status" value="1"/>
</dbReference>
<dbReference type="InterPro" id="IPR011029">
    <property type="entry name" value="DEATH-like_dom_sf"/>
</dbReference>
<dbReference type="InterPro" id="IPR004020">
    <property type="entry name" value="DAPIN"/>
</dbReference>
<evidence type="ECO:0000256" key="3">
    <source>
        <dbReference type="ARBA" id="ARBA00023242"/>
    </source>
</evidence>
<dbReference type="Gene3D" id="2.40.50.140">
    <property type="entry name" value="Nucleic acid-binding proteins"/>
    <property type="match status" value="2"/>
</dbReference>
<sequence length="364" mass="41239">MVNEYKKIVLLKGLEAIDDYHFLTIKSLLAHDLKLSKKMQDEYNRIQIADLMENKFRSDAGVDKLIELFKDIPERKGLVKTLRTEKLKVARKLKAKEATPRKTRNQEEVGPATPIPTGNALASEGAEETPVAQNQTPQAQRQGATRNYILQKGPLTVLVLKATKPFEYTSPEERGKAMFHATVATKSQFFQVKVFNTNLKEKFTKKKVITITDYLECKGVLEINEASSVSEAGENIEVPLSVVKRANETPKIGHLHKQASGTIVYGLFMLQKKTVNKKNTVYEIQDNTGNMEVVGNGKWHNINCEKGNKLRLFYFQLRTFDKKLKLTCGIHSFIKVIKVKQNKKQPVNANSNPEAEIRNDLQIN</sequence>
<feature type="compositionally biased region" description="Polar residues" evidence="4">
    <location>
        <begin position="131"/>
        <end position="145"/>
    </location>
</feature>
<evidence type="ECO:0000259" key="6">
    <source>
        <dbReference type="PROSITE" id="PS50834"/>
    </source>
</evidence>
<evidence type="ECO:0000256" key="1">
    <source>
        <dbReference type="ARBA" id="ARBA00004123"/>
    </source>
</evidence>